<evidence type="ECO:0000313" key="2">
    <source>
        <dbReference type="Proteomes" id="UP000032534"/>
    </source>
</evidence>
<keyword evidence="2" id="KW-1185">Reference proteome</keyword>
<protein>
    <submittedName>
        <fullName evidence="1">Uncharacterized protein</fullName>
    </submittedName>
</protein>
<sequence>MGTQLSFTFQNESLLITGQKNAETSVMDNPIDPFVEANKKFFVDYTGVQLSLDFTKPKEEECMNIKDVSEKLGINNKYTLLIFDDLTGFPVATQLTMLKVLSAPAAQYKEALHLTFRVKRHRRATEIIFFPNKTFIIWEGHIHIDTNMWGKASITTNGVIRKRSKYGKNDECFLIKDGMESTEKEPIIVYRPVGPIF</sequence>
<proteinExistence type="predicted"/>
<dbReference type="PATRIC" id="fig|159743.3.peg.6517"/>
<dbReference type="Proteomes" id="UP000032534">
    <property type="component" value="Unassembled WGS sequence"/>
</dbReference>
<gene>
    <name evidence="1" type="ORF">QD47_29240</name>
</gene>
<name>A0A0D7WSW9_9BACL</name>
<evidence type="ECO:0000313" key="1">
    <source>
        <dbReference type="EMBL" id="KJD42266.1"/>
    </source>
</evidence>
<accession>A0A0D7WSW9</accession>
<dbReference type="EMBL" id="JTHP01000148">
    <property type="protein sequence ID" value="KJD42266.1"/>
    <property type="molecule type" value="Genomic_DNA"/>
</dbReference>
<reference evidence="1 2" key="1">
    <citation type="submission" date="2014-11" db="EMBL/GenBank/DDBJ databases">
        <title>Draft Genome Sequences of Paenibacillus polymyxa NRRL B-30509 and Paenibacillus terrae NRRL B-30644, Strains from a Poultry Environment that Produce Tridecaptin A and Paenicidins.</title>
        <authorList>
            <person name="van Belkum M.J."/>
            <person name="Lohans C.T."/>
            <person name="Vederas J.C."/>
        </authorList>
    </citation>
    <scope>NUCLEOTIDE SEQUENCE [LARGE SCALE GENOMIC DNA]</scope>
    <source>
        <strain evidence="1 2">NRRL B-30644</strain>
    </source>
</reference>
<dbReference type="OrthoDB" id="9974376at2"/>
<organism evidence="1 2">
    <name type="scientific">Paenibacillus terrae</name>
    <dbReference type="NCBI Taxonomy" id="159743"/>
    <lineage>
        <taxon>Bacteria</taxon>
        <taxon>Bacillati</taxon>
        <taxon>Bacillota</taxon>
        <taxon>Bacilli</taxon>
        <taxon>Bacillales</taxon>
        <taxon>Paenibacillaceae</taxon>
        <taxon>Paenibacillus</taxon>
    </lineage>
</organism>
<dbReference type="AlphaFoldDB" id="A0A0D7WSW9"/>
<comment type="caution">
    <text evidence="1">The sequence shown here is derived from an EMBL/GenBank/DDBJ whole genome shotgun (WGS) entry which is preliminary data.</text>
</comment>